<dbReference type="InterPro" id="IPR024545">
    <property type="entry name" value="Mto1-like_Mto2p-bd"/>
</dbReference>
<feature type="compositionally biased region" description="Acidic residues" evidence="4">
    <location>
        <begin position="153"/>
        <end position="163"/>
    </location>
</feature>
<evidence type="ECO:0000313" key="8">
    <source>
        <dbReference type="JaponicusDB" id="SJAG_02737"/>
    </source>
</evidence>
<feature type="coiled-coil region" evidence="3">
    <location>
        <begin position="388"/>
        <end position="773"/>
    </location>
</feature>
<dbReference type="GO" id="GO:0005815">
    <property type="term" value="C:microtubule organizing center"/>
    <property type="evidence" value="ECO:0007669"/>
    <property type="project" value="InterPro"/>
</dbReference>
<evidence type="ECO:0000259" key="6">
    <source>
        <dbReference type="Pfam" id="PF12808"/>
    </source>
</evidence>
<dbReference type="GeneID" id="7051115"/>
<feature type="region of interest" description="Disordered" evidence="4">
    <location>
        <begin position="40"/>
        <end position="82"/>
    </location>
</feature>
<keyword evidence="2" id="KW-0963">Cytoplasm</keyword>
<dbReference type="OMA" id="GNILFWP"/>
<feature type="compositionally biased region" description="Basic and acidic residues" evidence="4">
    <location>
        <begin position="1071"/>
        <end position="1105"/>
    </location>
</feature>
<dbReference type="STRING" id="402676.B6K118"/>
<feature type="compositionally biased region" description="Polar residues" evidence="4">
    <location>
        <begin position="47"/>
        <end position="60"/>
    </location>
</feature>
<feature type="region of interest" description="Disordered" evidence="4">
    <location>
        <begin position="1071"/>
        <end position="1119"/>
    </location>
</feature>
<evidence type="ECO:0000313" key="7">
    <source>
        <dbReference type="EMBL" id="EEB07639.1"/>
    </source>
</evidence>
<accession>B6K118</accession>
<dbReference type="Pfam" id="PF12808">
    <property type="entry name" value="Mto2_bdg"/>
    <property type="match status" value="1"/>
</dbReference>
<feature type="compositionally biased region" description="Basic and acidic residues" evidence="4">
    <location>
        <begin position="1013"/>
        <end position="1026"/>
    </location>
</feature>
<feature type="domain" description="Centrosomin N-terminal motif 1" evidence="5">
    <location>
        <begin position="275"/>
        <end position="348"/>
    </location>
</feature>
<proteinExistence type="predicted"/>
<feature type="compositionally biased region" description="Polar residues" evidence="4">
    <location>
        <begin position="186"/>
        <end position="199"/>
    </location>
</feature>
<feature type="region of interest" description="Disordered" evidence="4">
    <location>
        <begin position="103"/>
        <end position="164"/>
    </location>
</feature>
<protein>
    <submittedName>
        <fullName evidence="7">MT organizer Mto1</fullName>
    </submittedName>
</protein>
<dbReference type="PANTHER" id="PTHR23159">
    <property type="entry name" value="CENTROSOMAL PROTEIN 2"/>
    <property type="match status" value="1"/>
</dbReference>
<evidence type="ECO:0000259" key="5">
    <source>
        <dbReference type="Pfam" id="PF07989"/>
    </source>
</evidence>
<dbReference type="InterPro" id="IPR012943">
    <property type="entry name" value="Cnn_1N"/>
</dbReference>
<dbReference type="OrthoDB" id="10255000at2759"/>
<keyword evidence="3" id="KW-0175">Coiled coil</keyword>
<dbReference type="RefSeq" id="XP_002173932.1">
    <property type="nucleotide sequence ID" value="XM_002173896.2"/>
</dbReference>
<name>B6K118_SCHJY</name>
<dbReference type="EMBL" id="KE651166">
    <property type="protein sequence ID" value="EEB07639.1"/>
    <property type="molecule type" value="Genomic_DNA"/>
</dbReference>
<feature type="coiled-coil region" evidence="3">
    <location>
        <begin position="326"/>
        <end position="360"/>
    </location>
</feature>
<evidence type="ECO:0000313" key="9">
    <source>
        <dbReference type="Proteomes" id="UP000001744"/>
    </source>
</evidence>
<feature type="domain" description="Mto1-like Mto2p-binding" evidence="6">
    <location>
        <begin position="1055"/>
        <end position="1105"/>
    </location>
</feature>
<feature type="coiled-coil region" evidence="3">
    <location>
        <begin position="815"/>
        <end position="866"/>
    </location>
</feature>
<feature type="compositionally biased region" description="Polar residues" evidence="4">
    <location>
        <begin position="208"/>
        <end position="221"/>
    </location>
</feature>
<dbReference type="AlphaFoldDB" id="B6K118"/>
<feature type="region of interest" description="Disordered" evidence="4">
    <location>
        <begin position="180"/>
        <end position="225"/>
    </location>
</feature>
<sequence>MDIPSTHLDQNIDKVVDGLIRLSLSSSPESNDPELISKRLARHRRNNSLNKPFTAPSSRRGSFGKHHRKTGTAESRLGVQRSFSGMPSSIGLYNTSTPLASSEKLPFPEVTPSQSSAAVTSSDKNKSTKDDGDSEDKHPSNTPDEFPTFPDDNSGDDHDDDHDDERLSPVLLALHTNEQDSDISDNEFTLNPHADTNNLLGRLDDELNPQSPRVTGSNKLSPNDLENEIGNATNINLQRRLSDISIPASALNELQERHESIRRELKEAQPSSTLTLKEQAQVIDNLRKEVFGLKLKCYFLYDQLNKFHDQDMKDVMKQNVDLKTLTMELQRTVVGYEKKNQELQRELEQAMQSAAAAKRDYVNGNERPSSSSTQQFTESEQELILKMLEKERSENAALTKELDSLRIIAKNNTDPNSQLVESLQRNNNLLRKDLSTLNESLMMVTYEKDQLLQQLDNAMAKMKEEKERVLLDAEKSQNEIWDQMISFKMKTQEQAVELARLQRELDSLESDSEGKLSKMEAQWKEDVEHLQQFAEDLTADLEQKKEELTRTTKESQTYESALNTLRQEAEAELDKLDKIIKDNGESINLFKTEIERLNEELSVMTENYDKKCDELDSLKKNSLSKESEHAAELANIRSEKQSLENSLKEANDDYHVLQEELDSMRTKISECETSLSDKEQQIKTLQSENEQHLSLEEDLKDQLKKSESELSDLREQCQQLSAEEIAIQQQKCEDLKKETAQLQQEKSKLNKDYTVLQRRYSVLEQRLNSLEDGIVKTFDRKVDHCSTEILLRQIKWLKEIERHNSSDYDMIQRKVTRLEQSLKDRDNALDNANVERKELKVLLDSEKRAKKMLQNQYESLKQLQRLSQLDAVGSSPSGKAKVREIKSLQQMERKFKEQSVEQLSYLQTFVQRLGKVFSINGLPSFTPVSSDSPGSSFLQLQRSADFCLKEADHLLTGVTRKYKVMERSMVTEMAKLSDALDACIKRTERLEGRLQSNSSLIPGSPRGRTSRSISRESVTRRSMDDRRPLNVSKEKLLLQKDLGELKRDTDEMGTVWLARLRDMEFQLKAEQEARRRDNKGAKERLDELLKHNRDLTTQLSKDRAYASRTGSWSSTKTRD</sequence>
<evidence type="ECO:0000256" key="3">
    <source>
        <dbReference type="SAM" id="Coils"/>
    </source>
</evidence>
<dbReference type="Proteomes" id="UP000001744">
    <property type="component" value="Unassembled WGS sequence"/>
</dbReference>
<evidence type="ECO:0000256" key="1">
    <source>
        <dbReference type="ARBA" id="ARBA00004496"/>
    </source>
</evidence>
<feature type="compositionally biased region" description="Polar residues" evidence="4">
    <location>
        <begin position="1108"/>
        <end position="1119"/>
    </location>
</feature>
<dbReference type="VEuPathDB" id="FungiDB:SJAG_02737"/>
<reference evidence="7 9" key="1">
    <citation type="journal article" date="2011" name="Science">
        <title>Comparative functional genomics of the fission yeasts.</title>
        <authorList>
            <person name="Rhind N."/>
            <person name="Chen Z."/>
            <person name="Yassour M."/>
            <person name="Thompson D.A."/>
            <person name="Haas B.J."/>
            <person name="Habib N."/>
            <person name="Wapinski I."/>
            <person name="Roy S."/>
            <person name="Lin M.F."/>
            <person name="Heiman D.I."/>
            <person name="Young S.K."/>
            <person name="Furuya K."/>
            <person name="Guo Y."/>
            <person name="Pidoux A."/>
            <person name="Chen H.M."/>
            <person name="Robbertse B."/>
            <person name="Goldberg J.M."/>
            <person name="Aoki K."/>
            <person name="Bayne E.H."/>
            <person name="Berlin A.M."/>
            <person name="Desjardins C.A."/>
            <person name="Dobbs E."/>
            <person name="Dukaj L."/>
            <person name="Fan L."/>
            <person name="FitzGerald M.G."/>
            <person name="French C."/>
            <person name="Gujja S."/>
            <person name="Hansen K."/>
            <person name="Keifenheim D."/>
            <person name="Levin J.Z."/>
            <person name="Mosher R.A."/>
            <person name="Mueller C.A."/>
            <person name="Pfiffner J."/>
            <person name="Priest M."/>
            <person name="Russ C."/>
            <person name="Smialowska A."/>
            <person name="Swoboda P."/>
            <person name="Sykes S.M."/>
            <person name="Vaughn M."/>
            <person name="Vengrova S."/>
            <person name="Yoder R."/>
            <person name="Zeng Q."/>
            <person name="Allshire R."/>
            <person name="Baulcombe D."/>
            <person name="Birren B.W."/>
            <person name="Brown W."/>
            <person name="Ekwall K."/>
            <person name="Kellis M."/>
            <person name="Leatherwood J."/>
            <person name="Levin H."/>
            <person name="Margalit H."/>
            <person name="Martienssen R."/>
            <person name="Nieduszynski C.A."/>
            <person name="Spatafora J.W."/>
            <person name="Friedman N."/>
            <person name="Dalgaard J.Z."/>
            <person name="Baumann P."/>
            <person name="Niki H."/>
            <person name="Regev A."/>
            <person name="Nusbaum C."/>
        </authorList>
    </citation>
    <scope>NUCLEOTIDE SEQUENCE [LARGE SCALE GENOMIC DNA]</scope>
    <source>
        <strain evidence="9">yFS275 / FY16936</strain>
    </source>
</reference>
<dbReference type="Pfam" id="PF07989">
    <property type="entry name" value="Cnn_1N"/>
    <property type="match status" value="1"/>
</dbReference>
<evidence type="ECO:0000256" key="2">
    <source>
        <dbReference type="ARBA" id="ARBA00022490"/>
    </source>
</evidence>
<dbReference type="HOGENOM" id="CLU_279796_0_0_1"/>
<organism evidence="7 9">
    <name type="scientific">Schizosaccharomyces japonicus (strain yFS275 / FY16936)</name>
    <name type="common">Fission yeast</name>
    <dbReference type="NCBI Taxonomy" id="402676"/>
    <lineage>
        <taxon>Eukaryota</taxon>
        <taxon>Fungi</taxon>
        <taxon>Dikarya</taxon>
        <taxon>Ascomycota</taxon>
        <taxon>Taphrinomycotina</taxon>
        <taxon>Schizosaccharomycetes</taxon>
        <taxon>Schizosaccharomycetales</taxon>
        <taxon>Schizosaccharomycetaceae</taxon>
        <taxon>Schizosaccharomyces</taxon>
    </lineage>
</organism>
<dbReference type="Gene3D" id="1.10.287.1490">
    <property type="match status" value="1"/>
</dbReference>
<feature type="compositionally biased region" description="Polar residues" evidence="4">
    <location>
        <begin position="111"/>
        <end position="122"/>
    </location>
</feature>
<dbReference type="GO" id="GO:0005737">
    <property type="term" value="C:cytoplasm"/>
    <property type="evidence" value="ECO:0007669"/>
    <property type="project" value="UniProtKB-SubCell"/>
</dbReference>
<comment type="subcellular location">
    <subcellularLocation>
        <location evidence="1">Cytoplasm</location>
    </subcellularLocation>
</comment>
<gene>
    <name evidence="8" type="primary">mto1</name>
    <name evidence="7" type="ORF">SJAG_02737</name>
</gene>
<feature type="compositionally biased region" description="Basic and acidic residues" evidence="4">
    <location>
        <begin position="123"/>
        <end position="139"/>
    </location>
</feature>
<feature type="region of interest" description="Disordered" evidence="4">
    <location>
        <begin position="994"/>
        <end position="1026"/>
    </location>
</feature>
<dbReference type="JaponicusDB" id="SJAG_02737">
    <property type="gene designation" value="mto1"/>
</dbReference>
<dbReference type="PANTHER" id="PTHR23159:SF31">
    <property type="entry name" value="CENTROSOME-ASSOCIATED PROTEIN CEP250 ISOFORM X1"/>
    <property type="match status" value="1"/>
</dbReference>
<dbReference type="eggNOG" id="ENOG502QU0H">
    <property type="taxonomic scope" value="Eukaryota"/>
</dbReference>
<keyword evidence="9" id="KW-1185">Reference proteome</keyword>
<evidence type="ECO:0000256" key="4">
    <source>
        <dbReference type="SAM" id="MobiDB-lite"/>
    </source>
</evidence>